<reference evidence="2 3" key="1">
    <citation type="submission" date="2016-11" db="EMBL/GenBank/DDBJ databases">
        <authorList>
            <person name="Jaros S."/>
            <person name="Januszkiewicz K."/>
            <person name="Wedrychowicz H."/>
        </authorList>
    </citation>
    <scope>NUCLEOTIDE SEQUENCE [LARGE SCALE GENOMIC DNA]</scope>
    <source>
        <strain evidence="2 3">IBRC-M 10683</strain>
    </source>
</reference>
<dbReference type="GO" id="GO:1990169">
    <property type="term" value="P:stress response to copper ion"/>
    <property type="evidence" value="ECO:0007669"/>
    <property type="project" value="TreeGrafter"/>
</dbReference>
<name>A0A1M5HAJ7_9BACI</name>
<dbReference type="GO" id="GO:0050897">
    <property type="term" value="F:cobalt ion binding"/>
    <property type="evidence" value="ECO:0007669"/>
    <property type="project" value="TreeGrafter"/>
</dbReference>
<dbReference type="EMBL" id="FQVW01000016">
    <property type="protein sequence ID" value="SHG12999.1"/>
    <property type="molecule type" value="Genomic_DNA"/>
</dbReference>
<dbReference type="InterPro" id="IPR025542">
    <property type="entry name" value="YacH"/>
</dbReference>
<dbReference type="InterPro" id="IPR001943">
    <property type="entry name" value="UVR_dom"/>
</dbReference>
<dbReference type="GO" id="GO:0008270">
    <property type="term" value="F:zinc ion binding"/>
    <property type="evidence" value="ECO:0007669"/>
    <property type="project" value="TreeGrafter"/>
</dbReference>
<sequence>MECQECHKRPATLHFTQVINGNKTEIQLCEVCAKEKGYMTYPEDGYSLHNLLSGLFNFDSNHIGTQKKDSQFQQVKELQCARCEMTFSEFKRVGKFGCAECYHTFSSHLDPIFRRVHSGNTKHRGKIPKRKGGDLHIKKQIESYKSELQELIVNEEFEKAATVRDKIRELEMDIRNKQDGDQS</sequence>
<keyword evidence="2" id="KW-0808">Transferase</keyword>
<dbReference type="Pfam" id="PF02151">
    <property type="entry name" value="UVR"/>
    <property type="match status" value="1"/>
</dbReference>
<evidence type="ECO:0000313" key="2">
    <source>
        <dbReference type="EMBL" id="SHG12999.1"/>
    </source>
</evidence>
<dbReference type="SUPFAM" id="SSF46600">
    <property type="entry name" value="C-terminal UvrC-binding domain of UvrB"/>
    <property type="match status" value="1"/>
</dbReference>
<evidence type="ECO:0000259" key="1">
    <source>
        <dbReference type="PROSITE" id="PS50151"/>
    </source>
</evidence>
<dbReference type="PANTHER" id="PTHR38430:SF1">
    <property type="entry name" value="PROTEIN-ARGININE KINASE ACTIVATOR PROTEIN"/>
    <property type="match status" value="1"/>
</dbReference>
<organism evidence="2 3">
    <name type="scientific">Ornithinibacillus halophilus</name>
    <dbReference type="NCBI Taxonomy" id="930117"/>
    <lineage>
        <taxon>Bacteria</taxon>
        <taxon>Bacillati</taxon>
        <taxon>Bacillota</taxon>
        <taxon>Bacilli</taxon>
        <taxon>Bacillales</taxon>
        <taxon>Bacillaceae</taxon>
        <taxon>Ornithinibacillus</taxon>
    </lineage>
</organism>
<evidence type="ECO:0000313" key="3">
    <source>
        <dbReference type="Proteomes" id="UP000183988"/>
    </source>
</evidence>
<gene>
    <name evidence="2" type="ORF">SAMN05216225_101671</name>
</gene>
<accession>A0A1M5HAJ7</accession>
<dbReference type="InterPro" id="IPR036876">
    <property type="entry name" value="UVR_dom_sf"/>
</dbReference>
<dbReference type="GO" id="GO:1990170">
    <property type="term" value="P:stress response to cadmium ion"/>
    <property type="evidence" value="ECO:0007669"/>
    <property type="project" value="TreeGrafter"/>
</dbReference>
<feature type="domain" description="UVR" evidence="1">
    <location>
        <begin position="138"/>
        <end position="173"/>
    </location>
</feature>
<dbReference type="PROSITE" id="PS50151">
    <property type="entry name" value="UVR"/>
    <property type="match status" value="1"/>
</dbReference>
<dbReference type="Proteomes" id="UP000183988">
    <property type="component" value="Unassembled WGS sequence"/>
</dbReference>
<dbReference type="RefSeq" id="WP_072890064.1">
    <property type="nucleotide sequence ID" value="NZ_FQVW01000016.1"/>
</dbReference>
<dbReference type="OrthoDB" id="9788704at2"/>
<dbReference type="PANTHER" id="PTHR38430">
    <property type="entry name" value="PROTEIN-ARGININE KINASE ACTIVATOR PROTEIN"/>
    <property type="match status" value="1"/>
</dbReference>
<dbReference type="GO" id="GO:0016301">
    <property type="term" value="F:kinase activity"/>
    <property type="evidence" value="ECO:0007669"/>
    <property type="project" value="UniProtKB-KW"/>
</dbReference>
<dbReference type="STRING" id="930117.SAMN05216225_101671"/>
<dbReference type="GO" id="GO:0005507">
    <property type="term" value="F:copper ion binding"/>
    <property type="evidence" value="ECO:0007669"/>
    <property type="project" value="TreeGrafter"/>
</dbReference>
<keyword evidence="3" id="KW-1185">Reference proteome</keyword>
<dbReference type="GO" id="GO:0046870">
    <property type="term" value="F:cadmium ion binding"/>
    <property type="evidence" value="ECO:0007669"/>
    <property type="project" value="TreeGrafter"/>
</dbReference>
<protein>
    <submittedName>
        <fullName evidence="2">Protein arginine kinase activator</fullName>
    </submittedName>
</protein>
<keyword evidence="2" id="KW-0418">Kinase</keyword>
<dbReference type="Gene3D" id="4.10.860.10">
    <property type="entry name" value="UVR domain"/>
    <property type="match status" value="1"/>
</dbReference>
<dbReference type="AlphaFoldDB" id="A0A1M5HAJ7"/>
<dbReference type="PIRSF" id="PIRSF015034">
    <property type="entry name" value="YacH"/>
    <property type="match status" value="1"/>
</dbReference>
<proteinExistence type="predicted"/>